<dbReference type="Pfam" id="PF16113">
    <property type="entry name" value="ECH_2"/>
    <property type="match status" value="1"/>
</dbReference>
<comment type="caution">
    <text evidence="5">The sequence shown here is derived from an EMBL/GenBank/DDBJ whole genome shotgun (WGS) entry which is preliminary data.</text>
</comment>
<dbReference type="AlphaFoldDB" id="F0GUR2"/>
<dbReference type="InterPro" id="IPR045004">
    <property type="entry name" value="ECH_dom"/>
</dbReference>
<dbReference type="GO" id="GO:0006574">
    <property type="term" value="P:L-valine catabolic process"/>
    <property type="evidence" value="ECO:0007669"/>
    <property type="project" value="TreeGrafter"/>
</dbReference>
<reference evidence="5 6" key="1">
    <citation type="submission" date="2011-01" db="EMBL/GenBank/DDBJ databases">
        <authorList>
            <person name="Durkin A.S."/>
            <person name="Madupu R."/>
            <person name="Torralba M."/>
            <person name="Gillis M."/>
            <person name="Methe B."/>
            <person name="Sutton G."/>
            <person name="Nelson K.E."/>
        </authorList>
    </citation>
    <scope>NUCLEOTIDE SEQUENCE [LARGE SCALE GENOMIC DNA]</scope>
    <source>
        <strain evidence="5 6">ACS-065-V-Col13</strain>
    </source>
</reference>
<dbReference type="RefSeq" id="WP_004834492.1">
    <property type="nucleotide sequence ID" value="NZ_AEXM01000012.1"/>
</dbReference>
<gene>
    <name evidence="5" type="ORF">HMPREF9290_1484</name>
</gene>
<keyword evidence="5" id="KW-0413">Isomerase</keyword>
<evidence type="ECO:0000313" key="6">
    <source>
        <dbReference type="Proteomes" id="UP000005286"/>
    </source>
</evidence>
<evidence type="ECO:0000256" key="3">
    <source>
        <dbReference type="ARBA" id="ARBA00022801"/>
    </source>
</evidence>
<dbReference type="InterPro" id="IPR029045">
    <property type="entry name" value="ClpP/crotonase-like_dom_sf"/>
</dbReference>
<keyword evidence="6" id="KW-1185">Reference proteome</keyword>
<accession>F0GUR2</accession>
<evidence type="ECO:0000259" key="4">
    <source>
        <dbReference type="Pfam" id="PF16113"/>
    </source>
</evidence>
<dbReference type="PANTHER" id="PTHR43176:SF3">
    <property type="entry name" value="3-HYDROXYISOBUTYRYL-COA HYDROLASE, MITOCHONDRIAL"/>
    <property type="match status" value="1"/>
</dbReference>
<dbReference type="EMBL" id="AEXM01000012">
    <property type="protein sequence ID" value="EGC82583.1"/>
    <property type="molecule type" value="Genomic_DNA"/>
</dbReference>
<proteinExistence type="predicted"/>
<dbReference type="PANTHER" id="PTHR43176">
    <property type="entry name" value="3-HYDROXYISOBUTYRYL-COA HYDROLASE-RELATED"/>
    <property type="match status" value="1"/>
</dbReference>
<dbReference type="SUPFAM" id="SSF52096">
    <property type="entry name" value="ClpP/crotonase"/>
    <property type="match status" value="1"/>
</dbReference>
<dbReference type="PATRIC" id="fig|879305.3.peg.544"/>
<feature type="domain" description="Enoyl-CoA hydratase/isomerase" evidence="4">
    <location>
        <begin position="10"/>
        <end position="341"/>
    </location>
</feature>
<dbReference type="CDD" id="cd06558">
    <property type="entry name" value="crotonase-like"/>
    <property type="match status" value="1"/>
</dbReference>
<evidence type="ECO:0000256" key="2">
    <source>
        <dbReference type="ARBA" id="ARBA00011915"/>
    </source>
</evidence>
<dbReference type="eggNOG" id="COG1024">
    <property type="taxonomic scope" value="Bacteria"/>
</dbReference>
<dbReference type="InterPro" id="IPR032259">
    <property type="entry name" value="HIBYL-CoA-H"/>
</dbReference>
<dbReference type="Proteomes" id="UP000005286">
    <property type="component" value="Unassembled WGS sequence"/>
</dbReference>
<comment type="catalytic activity">
    <reaction evidence="1">
        <text>3-hydroxy-2-methylpropanoyl-CoA + H2O = 3-hydroxy-2-methylpropanoate + CoA + H(+)</text>
        <dbReference type="Rhea" id="RHEA:20888"/>
        <dbReference type="ChEBI" id="CHEBI:11805"/>
        <dbReference type="ChEBI" id="CHEBI:15377"/>
        <dbReference type="ChEBI" id="CHEBI:15378"/>
        <dbReference type="ChEBI" id="CHEBI:57287"/>
        <dbReference type="ChEBI" id="CHEBI:57340"/>
        <dbReference type="EC" id="3.1.2.4"/>
    </reaction>
</comment>
<dbReference type="NCBIfam" id="NF004127">
    <property type="entry name" value="PRK05617.1"/>
    <property type="match status" value="1"/>
</dbReference>
<evidence type="ECO:0000256" key="1">
    <source>
        <dbReference type="ARBA" id="ARBA00001709"/>
    </source>
</evidence>
<dbReference type="GO" id="GO:0016853">
    <property type="term" value="F:isomerase activity"/>
    <property type="evidence" value="ECO:0007669"/>
    <property type="project" value="UniProtKB-KW"/>
</dbReference>
<evidence type="ECO:0000313" key="5">
    <source>
        <dbReference type="EMBL" id="EGC82583.1"/>
    </source>
</evidence>
<dbReference type="Gene3D" id="3.90.226.10">
    <property type="entry name" value="2-enoyl-CoA Hydratase, Chain A, domain 1"/>
    <property type="match status" value="1"/>
</dbReference>
<dbReference type="GO" id="GO:0003860">
    <property type="term" value="F:3-hydroxyisobutyryl-CoA hydrolase activity"/>
    <property type="evidence" value="ECO:0007669"/>
    <property type="project" value="UniProtKB-EC"/>
</dbReference>
<dbReference type="STRING" id="879305.HMPREF9290_1484"/>
<protein>
    <recommendedName>
        <fullName evidence="2">3-hydroxyisobutyryl-CoA hydrolase</fullName>
        <ecNumber evidence="2">3.1.2.4</ecNumber>
    </recommendedName>
</protein>
<organism evidence="5 6">
    <name type="scientific">Anaerococcus prevotii ACS-065-V-Col13</name>
    <dbReference type="NCBI Taxonomy" id="879305"/>
    <lineage>
        <taxon>Bacteria</taxon>
        <taxon>Bacillati</taxon>
        <taxon>Bacillota</taxon>
        <taxon>Tissierellia</taxon>
        <taxon>Tissierellales</taxon>
        <taxon>Peptoniphilaceae</taxon>
        <taxon>Anaerococcus</taxon>
    </lineage>
</organism>
<keyword evidence="3" id="KW-0378">Hydrolase</keyword>
<sequence length="354" mass="40386">MIETKIIENVGVIYLAKPDLINALDIDMVRNIKSTLESWERDKNVRAVLLDSTSDKGFCSGGDLKSLYDDLINNEDLSNKEKFFVEEFDLDKYLSTYKKPVVSHWYGITMGGGIGLTINSDFIIVDETVNWAMPETRLGFVPDVGVCHFISKLPQAVGQYVGLLGKSLGASDVMEFGLADFYINSNDYDKAIKNLFNLSKDYSGDKLIEKFRESIIKYQNTESSSKIKKDLDDINKYFNGESIEDIFEKLNNSKDEFAKDCLDEFDERYPLMLKVQFEKYFVCKNLNYQDTIDLDLKVLRHSVKSGSMQEGIKAVIIDKTHKASWPEDSLAKVDEETIKNLLSIDKTHKENINL</sequence>
<dbReference type="EC" id="3.1.2.4" evidence="2"/>
<name>F0GUR2_9FIRM</name>